<organism evidence="2 3">
    <name type="scientific">Cylindrobasidium torrendii FP15055 ss-10</name>
    <dbReference type="NCBI Taxonomy" id="1314674"/>
    <lineage>
        <taxon>Eukaryota</taxon>
        <taxon>Fungi</taxon>
        <taxon>Dikarya</taxon>
        <taxon>Basidiomycota</taxon>
        <taxon>Agaricomycotina</taxon>
        <taxon>Agaricomycetes</taxon>
        <taxon>Agaricomycetidae</taxon>
        <taxon>Agaricales</taxon>
        <taxon>Marasmiineae</taxon>
        <taxon>Physalacriaceae</taxon>
        <taxon>Cylindrobasidium</taxon>
    </lineage>
</organism>
<protein>
    <submittedName>
        <fullName evidence="2">Uncharacterized protein</fullName>
    </submittedName>
</protein>
<accession>A0A0D7BN15</accession>
<evidence type="ECO:0000313" key="2">
    <source>
        <dbReference type="EMBL" id="KIY70981.1"/>
    </source>
</evidence>
<dbReference type="AlphaFoldDB" id="A0A0D7BN15"/>
<feature type="region of interest" description="Disordered" evidence="1">
    <location>
        <begin position="349"/>
        <end position="373"/>
    </location>
</feature>
<dbReference type="PANTHER" id="PTHR37015">
    <property type="entry name" value="REVERSE TRANSCRIPTASE DOMAIN-CONTAINING PROTEIN"/>
    <property type="match status" value="1"/>
</dbReference>
<dbReference type="PANTHER" id="PTHR37015:SF2">
    <property type="entry name" value="REVERSE TRANSCRIPTASE DOMAIN-CONTAINING PROTEIN"/>
    <property type="match status" value="1"/>
</dbReference>
<reference evidence="2 3" key="1">
    <citation type="journal article" date="2015" name="Fungal Genet. Biol.">
        <title>Evolution of novel wood decay mechanisms in Agaricales revealed by the genome sequences of Fistulina hepatica and Cylindrobasidium torrendii.</title>
        <authorList>
            <person name="Floudas D."/>
            <person name="Held B.W."/>
            <person name="Riley R."/>
            <person name="Nagy L.G."/>
            <person name="Koehler G."/>
            <person name="Ransdell A.S."/>
            <person name="Younus H."/>
            <person name="Chow J."/>
            <person name="Chiniquy J."/>
            <person name="Lipzen A."/>
            <person name="Tritt A."/>
            <person name="Sun H."/>
            <person name="Haridas S."/>
            <person name="LaButti K."/>
            <person name="Ohm R.A."/>
            <person name="Kues U."/>
            <person name="Blanchette R.A."/>
            <person name="Grigoriev I.V."/>
            <person name="Minto R.E."/>
            <person name="Hibbett D.S."/>
        </authorList>
    </citation>
    <scope>NUCLEOTIDE SEQUENCE [LARGE SCALE GENOMIC DNA]</scope>
    <source>
        <strain evidence="2 3">FP15055 ss-10</strain>
    </source>
</reference>
<sequence>MTTVASAFSQTLGYITTLKLHEVERQRAACTTYVKDTLSAASATPDPCTRLDVLIQCIENWDGLGDLLSSSISLWHYKQWLFQARNDPSISSVQVEAWCVELEKSLNQAVRRYDYAKLFGDLLTEWLKSGDSLTVGGSGAGTDAKKELDATALQQDRIQELIFKPKETDAAAITAYLDDLFSSPDASTELAKLRQRIEDASRTLLRERLTTTSTRNLIQSLLARDLLSAEKAATLKSFLDNSVILDEVTSVLNMQLASIDQWDWPEDGVRIEMRRHLSGKYRAYMDNELMEALLFQYVGVKWSIAFKHNFRRFAHSPAWKVDRQELTRAQAVRRKDYLFEQLVTGKAAPEATSARGRGRGSSPASTSSRSVGCLPGSIQMKRENIRVEQFFMTQLPDTMESETPYDEEPKANEQPNRGMNAQQVLLRLVSTEAHLLKALHGQCTIMRADLEWFGPSLPHSSILAVLEFFGMPTKWLTFMRKWLNAKLRFDDGGVKTRQCGVPIAHALSVLCGEAVLFGMDYAVNQKAGGTYIYRIYDDFWFYTHDSARCAVAWKEMQHYAKLVGIAFNTKKTGAVCVGAPLAPTLPTGVVGWGFLKFDADKGRFVVDQAAVDVHIAELKRQLDSTKSIFGFVNALNKYLEFFRRNFAQPARTFGMEHVEEVIHTFGRIHRAVFSDTQGSVVLKIQQMIAERFGSIDVPAGWCFLPVSQGGLQVVNPIISLLTVRADLESVNPAGEFAMMMDQDQDMYAVAKNNWLNNSTAKGETFDISFEEYSLGREICFARWGQAWETMQSVASTKRVPRPSYDDDDWAEDGSEEMWIGGLYEKEIQDWFGNYEIVEPTLIPVGLLSTFRSAKVAWDS</sequence>
<gene>
    <name evidence="2" type="ORF">CYLTODRAFT_346790</name>
</gene>
<evidence type="ECO:0000256" key="1">
    <source>
        <dbReference type="SAM" id="MobiDB-lite"/>
    </source>
</evidence>
<dbReference type="STRING" id="1314674.A0A0D7BN15"/>
<dbReference type="Proteomes" id="UP000054007">
    <property type="component" value="Unassembled WGS sequence"/>
</dbReference>
<name>A0A0D7BN15_9AGAR</name>
<feature type="compositionally biased region" description="Low complexity" evidence="1">
    <location>
        <begin position="351"/>
        <end position="370"/>
    </location>
</feature>
<dbReference type="OrthoDB" id="74545at2759"/>
<proteinExistence type="predicted"/>
<keyword evidence="3" id="KW-1185">Reference proteome</keyword>
<dbReference type="EMBL" id="KN880460">
    <property type="protein sequence ID" value="KIY70981.1"/>
    <property type="molecule type" value="Genomic_DNA"/>
</dbReference>
<evidence type="ECO:0000313" key="3">
    <source>
        <dbReference type="Proteomes" id="UP000054007"/>
    </source>
</evidence>